<proteinExistence type="predicted"/>
<evidence type="ECO:0000313" key="2">
    <source>
        <dbReference type="Proteomes" id="UP000271162"/>
    </source>
</evidence>
<accession>A0A0N4XJQ9</accession>
<gene>
    <name evidence="1" type="ORF">NBR_LOCUS2761</name>
</gene>
<keyword evidence="2" id="KW-1185">Reference proteome</keyword>
<dbReference type="WBParaSite" id="NBR_0000276101-mRNA-1">
    <property type="protein sequence ID" value="NBR_0000276101-mRNA-1"/>
    <property type="gene ID" value="NBR_0000276101"/>
</dbReference>
<evidence type="ECO:0000313" key="1">
    <source>
        <dbReference type="EMBL" id="VDL66350.1"/>
    </source>
</evidence>
<reference evidence="1 2" key="2">
    <citation type="submission" date="2018-11" db="EMBL/GenBank/DDBJ databases">
        <authorList>
            <consortium name="Pathogen Informatics"/>
        </authorList>
    </citation>
    <scope>NUCLEOTIDE SEQUENCE [LARGE SCALE GENOMIC DNA]</scope>
</reference>
<protein>
    <submittedName>
        <fullName evidence="3">Hemopexin</fullName>
    </submittedName>
</protein>
<dbReference type="EMBL" id="UYSL01003474">
    <property type="protein sequence ID" value="VDL66350.1"/>
    <property type="molecule type" value="Genomic_DNA"/>
</dbReference>
<evidence type="ECO:0000313" key="3">
    <source>
        <dbReference type="WBParaSite" id="NBR_0000276101-mRNA-1"/>
    </source>
</evidence>
<reference evidence="3" key="1">
    <citation type="submission" date="2017-02" db="UniProtKB">
        <authorList>
            <consortium name="WormBaseParasite"/>
        </authorList>
    </citation>
    <scope>IDENTIFICATION</scope>
</reference>
<dbReference type="Proteomes" id="UP000271162">
    <property type="component" value="Unassembled WGS sequence"/>
</dbReference>
<organism evidence="3">
    <name type="scientific">Nippostrongylus brasiliensis</name>
    <name type="common">Rat hookworm</name>
    <dbReference type="NCBI Taxonomy" id="27835"/>
    <lineage>
        <taxon>Eukaryota</taxon>
        <taxon>Metazoa</taxon>
        <taxon>Ecdysozoa</taxon>
        <taxon>Nematoda</taxon>
        <taxon>Chromadorea</taxon>
        <taxon>Rhabditida</taxon>
        <taxon>Rhabditina</taxon>
        <taxon>Rhabditomorpha</taxon>
        <taxon>Strongyloidea</taxon>
        <taxon>Heligmosomidae</taxon>
        <taxon>Nippostrongylus</taxon>
    </lineage>
</organism>
<dbReference type="AlphaFoldDB" id="A0A0N4XJQ9"/>
<name>A0A0N4XJQ9_NIPBR</name>
<sequence length="161" mass="18742">MSRDIPVSAALAKRYELFNIQSKTYKVKDKQLFKAFTVVKGAFSYSGISKDLYYIGGGETHYKLCESIPFEGFKHGSPATTLDFDNVENFKELLRDADVNVVAVPGRLKPHALRERNYNCGKRDPAYNRKRDDWEYQRKTSNGTYYYQVCHRFHCNFRKVS</sequence>